<evidence type="ECO:0000313" key="2">
    <source>
        <dbReference type="EMBL" id="OGD87218.1"/>
    </source>
</evidence>
<dbReference type="InterPro" id="IPR012902">
    <property type="entry name" value="N_methyl_site"/>
</dbReference>
<gene>
    <name evidence="2" type="ORF">A2870_03665</name>
</gene>
<dbReference type="AlphaFoldDB" id="A0A1F5G5V0"/>
<accession>A0A1F5G5V0</accession>
<dbReference type="EMBL" id="MFAZ01000018">
    <property type="protein sequence ID" value="OGD87218.1"/>
    <property type="molecule type" value="Genomic_DNA"/>
</dbReference>
<comment type="caution">
    <text evidence="2">The sequence shown here is derived from an EMBL/GenBank/DDBJ whole genome shotgun (WGS) entry which is preliminary data.</text>
</comment>
<dbReference type="Proteomes" id="UP000179102">
    <property type="component" value="Unassembled WGS sequence"/>
</dbReference>
<dbReference type="Pfam" id="PF07963">
    <property type="entry name" value="N_methyl"/>
    <property type="match status" value="1"/>
</dbReference>
<protein>
    <recommendedName>
        <fullName evidence="4">Prepilin-type N-terminal cleavage/methylation domain-containing protein</fullName>
    </recommendedName>
</protein>
<evidence type="ECO:0000256" key="1">
    <source>
        <dbReference type="SAM" id="Phobius"/>
    </source>
</evidence>
<dbReference type="NCBIfam" id="TIGR02532">
    <property type="entry name" value="IV_pilin_GFxxxE"/>
    <property type="match status" value="1"/>
</dbReference>
<dbReference type="SUPFAM" id="SSF54523">
    <property type="entry name" value="Pili subunits"/>
    <property type="match status" value="1"/>
</dbReference>
<dbReference type="PROSITE" id="PS00409">
    <property type="entry name" value="PROKAR_NTER_METHYL"/>
    <property type="match status" value="1"/>
</dbReference>
<proteinExistence type="predicted"/>
<feature type="transmembrane region" description="Helical" evidence="1">
    <location>
        <begin position="6"/>
        <end position="28"/>
    </location>
</feature>
<organism evidence="2 3">
    <name type="scientific">Candidatus Curtissbacteria bacterium RIFCSPHIGHO2_01_FULL_41_11</name>
    <dbReference type="NCBI Taxonomy" id="1797711"/>
    <lineage>
        <taxon>Bacteria</taxon>
        <taxon>Candidatus Curtissiibacteriota</taxon>
    </lineage>
</organism>
<evidence type="ECO:0000313" key="3">
    <source>
        <dbReference type="Proteomes" id="UP000179102"/>
    </source>
</evidence>
<name>A0A1F5G5V0_9BACT</name>
<sequence>MPKGYTLIEFLVVLGLLAIAVGAALLFLTSILKGTNQANISAEVKQNGQAILDSLERQIRGAKSATNLASLPVGSSGGVVLLGGDNSNFYLACFSPTASLNGAIKTATQVLGGPVPTASDYKTISNTDTVSGTNITSCSITASAPTSSLSGDIVVVSFTADRAVKAPTRADFNASANFMTTISLRKY</sequence>
<keyword evidence="1" id="KW-0812">Transmembrane</keyword>
<keyword evidence="1" id="KW-0472">Membrane</keyword>
<evidence type="ECO:0008006" key="4">
    <source>
        <dbReference type="Google" id="ProtNLM"/>
    </source>
</evidence>
<dbReference type="STRING" id="1797711.A2870_03665"/>
<reference evidence="2 3" key="1">
    <citation type="journal article" date="2016" name="Nat. Commun.">
        <title>Thousands of microbial genomes shed light on interconnected biogeochemical processes in an aquifer system.</title>
        <authorList>
            <person name="Anantharaman K."/>
            <person name="Brown C.T."/>
            <person name="Hug L.A."/>
            <person name="Sharon I."/>
            <person name="Castelle C.J."/>
            <person name="Probst A.J."/>
            <person name="Thomas B.C."/>
            <person name="Singh A."/>
            <person name="Wilkins M.J."/>
            <person name="Karaoz U."/>
            <person name="Brodie E.L."/>
            <person name="Williams K.H."/>
            <person name="Hubbard S.S."/>
            <person name="Banfield J.F."/>
        </authorList>
    </citation>
    <scope>NUCLEOTIDE SEQUENCE [LARGE SCALE GENOMIC DNA]</scope>
</reference>
<keyword evidence="1" id="KW-1133">Transmembrane helix</keyword>
<dbReference type="InterPro" id="IPR045584">
    <property type="entry name" value="Pilin-like"/>
</dbReference>